<reference evidence="1" key="1">
    <citation type="submission" date="2018-11" db="EMBL/GenBank/DDBJ databases">
        <authorList>
            <consortium name="Genoscope - CEA"/>
            <person name="William W."/>
        </authorList>
    </citation>
    <scope>NUCLEOTIDE SEQUENCE</scope>
</reference>
<protein>
    <submittedName>
        <fullName evidence="1">Uncharacterized protein</fullName>
    </submittedName>
</protein>
<evidence type="ECO:0000313" key="1">
    <source>
        <dbReference type="EMBL" id="VDD15551.1"/>
    </source>
</evidence>
<proteinExistence type="predicted"/>
<dbReference type="EMBL" id="LR031576">
    <property type="protein sequence ID" value="VDD15551.1"/>
    <property type="molecule type" value="Genomic_DNA"/>
</dbReference>
<organism evidence="1">
    <name type="scientific">Brassica campestris</name>
    <name type="common">Field mustard</name>
    <dbReference type="NCBI Taxonomy" id="3711"/>
    <lineage>
        <taxon>Eukaryota</taxon>
        <taxon>Viridiplantae</taxon>
        <taxon>Streptophyta</taxon>
        <taxon>Embryophyta</taxon>
        <taxon>Tracheophyta</taxon>
        <taxon>Spermatophyta</taxon>
        <taxon>Magnoliopsida</taxon>
        <taxon>eudicotyledons</taxon>
        <taxon>Gunneridae</taxon>
        <taxon>Pentapetalae</taxon>
        <taxon>rosids</taxon>
        <taxon>malvids</taxon>
        <taxon>Brassicales</taxon>
        <taxon>Brassicaceae</taxon>
        <taxon>Brassiceae</taxon>
        <taxon>Brassica</taxon>
    </lineage>
</organism>
<accession>A0A3P6CYT2</accession>
<gene>
    <name evidence="1" type="ORF">BRAA04T18509Z</name>
</gene>
<dbReference type="AlphaFoldDB" id="A0A3P6CYT2"/>
<name>A0A3P6CYT2_BRACM</name>
<sequence length="146" mass="16604">MVRCVRLWRGEWKKSVDQEWDFVLGPEDYGYRVLVSKSASFEAVDQLRRPPVTVSDRLTPVVVSYRLPSWLLVPQGNKTPPLTINDTAQLSMVLNVRTWLDELALLVTIGAKGVAEYQFLCRTNFTVGATSYVFDESATDNFESRL</sequence>